<accession>I7KTK1</accession>
<dbReference type="InterPro" id="IPR011990">
    <property type="entry name" value="TPR-like_helical_dom_sf"/>
</dbReference>
<keyword evidence="1" id="KW-0472">Membrane</keyword>
<dbReference type="Gene3D" id="1.25.40.10">
    <property type="entry name" value="Tetratricopeptide repeat domain"/>
    <property type="match status" value="2"/>
</dbReference>
<gene>
    <name evidence="2" type="ORF">CAAU_1039</name>
</gene>
<keyword evidence="1" id="KW-0812">Transmembrane</keyword>
<protein>
    <submittedName>
        <fullName evidence="2">TPR-repeat-containing protein</fullName>
    </submittedName>
</protein>
<feature type="transmembrane region" description="Helical" evidence="1">
    <location>
        <begin position="175"/>
        <end position="193"/>
    </location>
</feature>
<evidence type="ECO:0000313" key="3">
    <source>
        <dbReference type="Proteomes" id="UP000007652"/>
    </source>
</evidence>
<dbReference type="Proteomes" id="UP000007652">
    <property type="component" value="Unassembled WGS sequence"/>
</dbReference>
<proteinExistence type="predicted"/>
<keyword evidence="1" id="KW-1133">Transmembrane helix</keyword>
<organism evidence="2 3">
    <name type="scientific">Caloramator australicus RC3</name>
    <dbReference type="NCBI Taxonomy" id="857293"/>
    <lineage>
        <taxon>Bacteria</taxon>
        <taxon>Bacillati</taxon>
        <taxon>Bacillota</taxon>
        <taxon>Clostridia</taxon>
        <taxon>Eubacteriales</taxon>
        <taxon>Clostridiaceae</taxon>
        <taxon>Caloramator</taxon>
    </lineage>
</organism>
<dbReference type="eggNOG" id="COG3063">
    <property type="taxonomic scope" value="Bacteria"/>
</dbReference>
<evidence type="ECO:0000256" key="1">
    <source>
        <dbReference type="SAM" id="Phobius"/>
    </source>
</evidence>
<evidence type="ECO:0000313" key="2">
    <source>
        <dbReference type="EMBL" id="CCJ33123.1"/>
    </source>
</evidence>
<dbReference type="STRING" id="857293.CAAU_1039"/>
<dbReference type="RefSeq" id="WP_008908395.1">
    <property type="nucleotide sequence ID" value="NZ_CAKP01000060.1"/>
</dbReference>
<sequence length="378" mass="45563">MLQSIINKGFYYAKKGDLKRAQRIFDFIIKTREYTPEVLHASGVILLYYGEFKKALKLLKFNAKNNLYQPSKEIVENIEEIKKYVEDFNKALNEFKMNSFNKVIDLLENYRQRGFLTYDAQKLLTLAYYKQKRIDDCKKLLKEIDEIYPFNDFTKEVYKELNGLYYNAKKFYEKAVVCLLLIVMLGPMYFIGFRNKEVNKPKKIHAYHVNDKFYELLKNYLEGDYCGFEKTKGKTDLRGFNEKELLIFNLIQKQYEQIDLSYFYNQGLKAFRKKDYKRASEYFEIANKIQSDSYLKEHILFFLASSYKYFDKEKAICYYNEYINKYIDGCYRAETLYTLTLISTDKAEAFRYALQIEKEYKDTIYYNSKIKKILREYN</sequence>
<dbReference type="SUPFAM" id="SSF48452">
    <property type="entry name" value="TPR-like"/>
    <property type="match status" value="1"/>
</dbReference>
<reference evidence="2 3" key="1">
    <citation type="journal article" date="2011" name="J. Bacteriol.">
        <title>Draft genome sequence of Caloramator australicus strain RC3T, a thermoanaerobe from the Great Artesian Basin of Australia.</title>
        <authorList>
            <person name="Ogg C.D."/>
            <person name="Patel B.K.C."/>
        </authorList>
    </citation>
    <scope>NUCLEOTIDE SEQUENCE [LARGE SCALE GENOMIC DNA]</scope>
    <source>
        <strain evidence="2 3">RC3</strain>
    </source>
</reference>
<comment type="caution">
    <text evidence="2">The sequence shown here is derived from an EMBL/GenBank/DDBJ whole genome shotgun (WGS) entry which is preliminary data.</text>
</comment>
<dbReference type="OrthoDB" id="2868734at2"/>
<dbReference type="EMBL" id="CAKP01000060">
    <property type="protein sequence ID" value="CCJ33123.1"/>
    <property type="molecule type" value="Genomic_DNA"/>
</dbReference>
<keyword evidence="3" id="KW-1185">Reference proteome</keyword>
<name>I7KTK1_9CLOT</name>
<dbReference type="AlphaFoldDB" id="I7KTK1"/>